<feature type="region of interest" description="Disordered" evidence="2">
    <location>
        <begin position="373"/>
        <end position="446"/>
    </location>
</feature>
<dbReference type="AlphaFoldDB" id="A0AAW2D567"/>
<feature type="region of interest" description="Disordered" evidence="2">
    <location>
        <begin position="142"/>
        <end position="217"/>
    </location>
</feature>
<feature type="compositionally biased region" description="Basic and acidic residues" evidence="2">
    <location>
        <begin position="144"/>
        <end position="154"/>
    </location>
</feature>
<feature type="compositionally biased region" description="Low complexity" evidence="2">
    <location>
        <begin position="195"/>
        <end position="206"/>
    </location>
</feature>
<evidence type="ECO:0000256" key="1">
    <source>
        <dbReference type="SAM" id="Coils"/>
    </source>
</evidence>
<keyword evidence="1" id="KW-0175">Coiled coil</keyword>
<sequence length="446" mass="49216">MSACSPNEDVESYVGEGKEDEIFEVEVKGDEMEENEGERNEGEEREEGEACTGEGTLEVGSSRSLRDGFTPSVFPHILDEQEDFIYRVTEIPLEERKCRDLITLDTLHLYCEGPEPMPVARKLFITVGVKMEAARQRVRAAAARKKEEEKKTKLGESTSAPKVIGKGASKRKSDEKDDRPPKKASVNPLEKVSKKPSPSKHSVGKGLMSPLSPVKQDSERRLLTHKEYAVEILDSIIKDTNADPYVGQAMGDLGDSGPFDLARAMVRMKALQVKGVTNEGEVKDLKEKLKEESFQRKKDQEAKETAERELTVLQGQLETAKANVVRDFKESQAYIDSCAEYYGLGFEDCLKQVKFHYSDLDLARVSMDDPLLSTPVGDVVPEETNGSTESAQDTRDDNDVLAQPARSPILLLSPSANPPVANNSLAHDAPEVLLKGDEAPQDPPAP</sequence>
<dbReference type="EMBL" id="JAZDWU010000004">
    <property type="protein sequence ID" value="KAL0004794.1"/>
    <property type="molecule type" value="Genomic_DNA"/>
</dbReference>
<evidence type="ECO:0000256" key="2">
    <source>
        <dbReference type="SAM" id="MobiDB-lite"/>
    </source>
</evidence>
<accession>A0AAW2D567</accession>
<name>A0AAW2D567_9ROSI</name>
<protein>
    <submittedName>
        <fullName evidence="3">Uncharacterized protein</fullName>
    </submittedName>
</protein>
<evidence type="ECO:0000313" key="4">
    <source>
        <dbReference type="Proteomes" id="UP001459277"/>
    </source>
</evidence>
<comment type="caution">
    <text evidence="3">The sequence shown here is derived from an EMBL/GenBank/DDBJ whole genome shotgun (WGS) entry which is preliminary data.</text>
</comment>
<evidence type="ECO:0000313" key="3">
    <source>
        <dbReference type="EMBL" id="KAL0004794.1"/>
    </source>
</evidence>
<organism evidence="3 4">
    <name type="scientific">Lithocarpus litseifolius</name>
    <dbReference type="NCBI Taxonomy" id="425828"/>
    <lineage>
        <taxon>Eukaryota</taxon>
        <taxon>Viridiplantae</taxon>
        <taxon>Streptophyta</taxon>
        <taxon>Embryophyta</taxon>
        <taxon>Tracheophyta</taxon>
        <taxon>Spermatophyta</taxon>
        <taxon>Magnoliopsida</taxon>
        <taxon>eudicotyledons</taxon>
        <taxon>Gunneridae</taxon>
        <taxon>Pentapetalae</taxon>
        <taxon>rosids</taxon>
        <taxon>fabids</taxon>
        <taxon>Fagales</taxon>
        <taxon>Fagaceae</taxon>
        <taxon>Lithocarpus</taxon>
    </lineage>
</organism>
<proteinExistence type="predicted"/>
<keyword evidence="4" id="KW-1185">Reference proteome</keyword>
<gene>
    <name evidence="3" type="ORF">SO802_012355</name>
</gene>
<feature type="region of interest" description="Disordered" evidence="2">
    <location>
        <begin position="1"/>
        <end position="55"/>
    </location>
</feature>
<dbReference type="Proteomes" id="UP001459277">
    <property type="component" value="Unassembled WGS sequence"/>
</dbReference>
<feature type="coiled-coil region" evidence="1">
    <location>
        <begin position="282"/>
        <end position="323"/>
    </location>
</feature>
<reference evidence="3 4" key="1">
    <citation type="submission" date="2024-01" db="EMBL/GenBank/DDBJ databases">
        <title>A telomere-to-telomere, gap-free genome of sweet tea (Lithocarpus litseifolius).</title>
        <authorList>
            <person name="Zhou J."/>
        </authorList>
    </citation>
    <scope>NUCLEOTIDE SEQUENCE [LARGE SCALE GENOMIC DNA]</scope>
    <source>
        <strain evidence="3">Zhou-2022a</strain>
        <tissue evidence="3">Leaf</tissue>
    </source>
</reference>
<feature type="compositionally biased region" description="Basic and acidic residues" evidence="2">
    <location>
        <begin position="428"/>
        <end position="438"/>
    </location>
</feature>
<feature type="compositionally biased region" description="Basic and acidic residues" evidence="2">
    <location>
        <begin position="171"/>
        <end position="181"/>
    </location>
</feature>